<evidence type="ECO:0000256" key="1">
    <source>
        <dbReference type="SAM" id="Phobius"/>
    </source>
</evidence>
<reference evidence="2" key="1">
    <citation type="submission" date="2022-05" db="EMBL/GenBank/DDBJ databases">
        <title>Brevundimonas albigilva TT17 genome sequence.</title>
        <authorList>
            <person name="Lee K."/>
            <person name="Son H."/>
        </authorList>
    </citation>
    <scope>NUCLEOTIDE SEQUENCE</scope>
    <source>
        <strain evidence="2">TT17</strain>
    </source>
</reference>
<proteinExistence type="predicted"/>
<dbReference type="Proteomes" id="UP001055429">
    <property type="component" value="Chromosome"/>
</dbReference>
<name>A0ABY4SLA9_9CAUL</name>
<sequence>MNIASPAFSNSRLVVLLSRLALIVSGAGVLAAAFLPVSSAPSLGSDWLSHGAAFLVLAALSAAALPRTSLLRLWWGLTLLGILIEVIQGLPGVNRGPSVLEALWDSAVVAAVFLVISIGAVRRQAGGPHSGSDHR</sequence>
<gene>
    <name evidence="2" type="ORF">M8231_14790</name>
</gene>
<evidence type="ECO:0000313" key="2">
    <source>
        <dbReference type="EMBL" id="URI15043.1"/>
    </source>
</evidence>
<accession>A0ABY4SLA9</accession>
<keyword evidence="3" id="KW-1185">Reference proteome</keyword>
<dbReference type="RefSeq" id="WP_250201829.1">
    <property type="nucleotide sequence ID" value="NZ_CP097649.1"/>
</dbReference>
<feature type="transmembrane region" description="Helical" evidence="1">
    <location>
        <begin position="47"/>
        <end position="66"/>
    </location>
</feature>
<keyword evidence="1" id="KW-1133">Transmembrane helix</keyword>
<evidence type="ECO:0008006" key="4">
    <source>
        <dbReference type="Google" id="ProtNLM"/>
    </source>
</evidence>
<keyword evidence="1" id="KW-0472">Membrane</keyword>
<dbReference type="EMBL" id="CP097649">
    <property type="protein sequence ID" value="URI15043.1"/>
    <property type="molecule type" value="Genomic_DNA"/>
</dbReference>
<organism evidence="2 3">
    <name type="scientific">Brevundimonas albigilva</name>
    <dbReference type="NCBI Taxonomy" id="1312364"/>
    <lineage>
        <taxon>Bacteria</taxon>
        <taxon>Pseudomonadati</taxon>
        <taxon>Pseudomonadota</taxon>
        <taxon>Alphaproteobacteria</taxon>
        <taxon>Caulobacterales</taxon>
        <taxon>Caulobacteraceae</taxon>
        <taxon>Brevundimonas</taxon>
    </lineage>
</organism>
<evidence type="ECO:0000313" key="3">
    <source>
        <dbReference type="Proteomes" id="UP001055429"/>
    </source>
</evidence>
<feature type="transmembrane region" description="Helical" evidence="1">
    <location>
        <begin position="73"/>
        <end position="90"/>
    </location>
</feature>
<keyword evidence="1" id="KW-0812">Transmembrane</keyword>
<feature type="transmembrane region" description="Helical" evidence="1">
    <location>
        <begin position="102"/>
        <end position="121"/>
    </location>
</feature>
<protein>
    <recommendedName>
        <fullName evidence="4">VanZ-like domain-containing protein</fullName>
    </recommendedName>
</protein>